<dbReference type="EMBL" id="CP014245">
    <property type="protein sequence ID" value="AMD21019.1"/>
    <property type="molecule type" value="Genomic_DNA"/>
</dbReference>
<keyword evidence="12" id="KW-1185">Reference proteome</keyword>
<keyword evidence="6 10" id="KW-1133">Transmembrane helix</keyword>
<dbReference type="Pfam" id="PF12352">
    <property type="entry name" value="V-SNARE_C"/>
    <property type="match status" value="1"/>
</dbReference>
<evidence type="ECO:0000313" key="11">
    <source>
        <dbReference type="EMBL" id="AMD21019.1"/>
    </source>
</evidence>
<evidence type="ECO:0000313" key="12">
    <source>
        <dbReference type="Proteomes" id="UP000243052"/>
    </source>
</evidence>
<dbReference type="GO" id="GO:0005801">
    <property type="term" value="C:cis-Golgi network"/>
    <property type="evidence" value="ECO:0007669"/>
    <property type="project" value="InterPro"/>
</dbReference>
<comment type="function">
    <text evidence="9">Involved in transport from the ER to the Golgi apparatus as well as in intra-Golgi transport. It belongs to a super-family of proteins called t-SNAREs or soluble NSF (N-ethylmaleimide-sensitive factor) attachment protein receptor.</text>
</comment>
<evidence type="ECO:0000256" key="7">
    <source>
        <dbReference type="ARBA" id="ARBA00023034"/>
    </source>
</evidence>
<evidence type="ECO:0000256" key="8">
    <source>
        <dbReference type="ARBA" id="ARBA00023136"/>
    </source>
</evidence>
<protein>
    <recommendedName>
        <fullName evidence="9">Golgi SNAP receptor complex member 1</fullName>
    </recommendedName>
</protein>
<keyword evidence="8 9" id="KW-0472">Membrane</keyword>
<dbReference type="GO" id="GO:0000139">
    <property type="term" value="C:Golgi membrane"/>
    <property type="evidence" value="ECO:0007669"/>
    <property type="project" value="UniProtKB-SubCell"/>
</dbReference>
<dbReference type="OrthoDB" id="422156at2759"/>
<dbReference type="AlphaFoldDB" id="A0A0X8HT83"/>
<dbReference type="RefSeq" id="XP_017988015.1">
    <property type="nucleotide sequence ID" value="XM_018132704.1"/>
</dbReference>
<sequence length="219" mass="25099">MGSFVTVRGKAISLETQTDTLLSRYSSYGQTTSSQADTKETSLAESIEKLLAERQEVLEQLQNICDSNANVSSSKLSQLQRHREILQQHGNTFRGIRSAIQQERSRLNLLFSVKQTLEENDNAVNTVTDEDEYINNERRNIEESHNVVDRLISQAFETRDSIASQRLSLQRSSDRLFHSLQRIPGINHVLSKINTRRRKNALILSSLITLCILFLFFTW</sequence>
<dbReference type="InterPro" id="IPR023601">
    <property type="entry name" value="Golgi_SNAP_su1"/>
</dbReference>
<evidence type="ECO:0000256" key="2">
    <source>
        <dbReference type="ARBA" id="ARBA00008473"/>
    </source>
</evidence>
<dbReference type="GO" id="GO:0005797">
    <property type="term" value="C:Golgi medial cisterna"/>
    <property type="evidence" value="ECO:0007669"/>
    <property type="project" value="TreeGrafter"/>
</dbReference>
<dbReference type="GeneID" id="28724295"/>
<dbReference type="GO" id="GO:0006888">
    <property type="term" value="P:endoplasmic reticulum to Golgi vesicle-mediated transport"/>
    <property type="evidence" value="ECO:0007669"/>
    <property type="project" value="InterPro"/>
</dbReference>
<comment type="subunit">
    <text evidence="9">Component of several multiprotein Golgi SNARE complexes.</text>
</comment>
<dbReference type="STRING" id="45286.A0A0X8HT83"/>
<dbReference type="PIRSF" id="PIRSF027109">
    <property type="entry name" value="Golgi_SNARE"/>
    <property type="match status" value="1"/>
</dbReference>
<organism evidence="11 12">
    <name type="scientific">Eremothecium sinecaudum</name>
    <dbReference type="NCBI Taxonomy" id="45286"/>
    <lineage>
        <taxon>Eukaryota</taxon>
        <taxon>Fungi</taxon>
        <taxon>Dikarya</taxon>
        <taxon>Ascomycota</taxon>
        <taxon>Saccharomycotina</taxon>
        <taxon>Saccharomycetes</taxon>
        <taxon>Saccharomycetales</taxon>
        <taxon>Saccharomycetaceae</taxon>
        <taxon>Eremothecium</taxon>
    </lineage>
</organism>
<dbReference type="GO" id="GO:0006906">
    <property type="term" value="P:vesicle fusion"/>
    <property type="evidence" value="ECO:0007669"/>
    <property type="project" value="TreeGrafter"/>
</dbReference>
<keyword evidence="9" id="KW-0931">ER-Golgi transport</keyword>
<evidence type="ECO:0000256" key="9">
    <source>
        <dbReference type="PIRNR" id="PIRNR027109"/>
    </source>
</evidence>
<dbReference type="PANTHER" id="PTHR21094">
    <property type="entry name" value="GOS-28 SNARE- RELATED"/>
    <property type="match status" value="1"/>
</dbReference>
<dbReference type="Proteomes" id="UP000243052">
    <property type="component" value="Chromosome v"/>
</dbReference>
<gene>
    <name evidence="11" type="ORF">AW171_hschr52952</name>
</gene>
<dbReference type="GO" id="GO:0015031">
    <property type="term" value="P:protein transport"/>
    <property type="evidence" value="ECO:0007669"/>
    <property type="project" value="UniProtKB-KW"/>
</dbReference>
<comment type="subcellular location">
    <subcellularLocation>
        <location evidence="1">Golgi apparatus membrane</location>
        <topology evidence="1">Single-pass type IV membrane protein</topology>
    </subcellularLocation>
</comment>
<evidence type="ECO:0000256" key="3">
    <source>
        <dbReference type="ARBA" id="ARBA00022448"/>
    </source>
</evidence>
<accession>A0A0X8HT83</accession>
<evidence type="ECO:0000256" key="10">
    <source>
        <dbReference type="SAM" id="Phobius"/>
    </source>
</evidence>
<keyword evidence="7 9" id="KW-0333">Golgi apparatus</keyword>
<evidence type="ECO:0000256" key="5">
    <source>
        <dbReference type="ARBA" id="ARBA00022927"/>
    </source>
</evidence>
<dbReference type="GO" id="GO:0048219">
    <property type="term" value="P:inter-Golgi cisterna vesicle-mediated transport"/>
    <property type="evidence" value="ECO:0007669"/>
    <property type="project" value="TreeGrafter"/>
</dbReference>
<feature type="transmembrane region" description="Helical" evidence="10">
    <location>
        <begin position="201"/>
        <end position="218"/>
    </location>
</feature>
<reference evidence="11 12" key="1">
    <citation type="submission" date="2016-01" db="EMBL/GenBank/DDBJ databases">
        <title>Genome sequence of the yeast Holleya sinecauda.</title>
        <authorList>
            <person name="Dietrich F.S."/>
        </authorList>
    </citation>
    <scope>NUCLEOTIDE SEQUENCE [LARGE SCALE GENOMIC DNA]</scope>
    <source>
        <strain evidence="11 12">ATCC 58844</strain>
    </source>
</reference>
<keyword evidence="3 9" id="KW-0813">Transport</keyword>
<evidence type="ECO:0000256" key="1">
    <source>
        <dbReference type="ARBA" id="ARBA00004409"/>
    </source>
</evidence>
<evidence type="ECO:0000256" key="6">
    <source>
        <dbReference type="ARBA" id="ARBA00022989"/>
    </source>
</evidence>
<keyword evidence="4 10" id="KW-0812">Transmembrane</keyword>
<name>A0A0X8HT83_9SACH</name>
<dbReference type="GO" id="GO:0005484">
    <property type="term" value="F:SNAP receptor activity"/>
    <property type="evidence" value="ECO:0007669"/>
    <property type="project" value="TreeGrafter"/>
</dbReference>
<dbReference type="PANTHER" id="PTHR21094:SF2">
    <property type="entry name" value="GOLGI SNAP RECEPTOR COMPLEX MEMBER 1"/>
    <property type="match status" value="1"/>
</dbReference>
<evidence type="ECO:0000256" key="4">
    <source>
        <dbReference type="ARBA" id="ARBA00022692"/>
    </source>
</evidence>
<proteinExistence type="inferred from homology"/>
<dbReference type="GO" id="GO:0031201">
    <property type="term" value="C:SNARE complex"/>
    <property type="evidence" value="ECO:0007669"/>
    <property type="project" value="TreeGrafter"/>
</dbReference>
<keyword evidence="5 9" id="KW-0653">Protein transport</keyword>
<comment type="similarity">
    <text evidence="2 9">Belongs to the GOSR1 family.</text>
</comment>